<protein>
    <submittedName>
        <fullName evidence="1">Uncharacterized protein</fullName>
    </submittedName>
</protein>
<name>X5F7X1_NEIME</name>
<dbReference type="EMBL" id="CP007524">
    <property type="protein sequence ID" value="AHW75243.1"/>
    <property type="molecule type" value="Genomic_DNA"/>
</dbReference>
<sequence>MAAILTNKCAGLIKMPSENGSLSSRRHRVQTRKAVCQPSICFA</sequence>
<reference evidence="2" key="2">
    <citation type="submission" date="2014-02" db="EMBL/GenBank/DDBJ databases">
        <title>Complete Genome Sequence of Neisseria meningitides, serogroup A strain 510612.</title>
        <authorList>
            <person name="Zhang X."/>
            <person name="Zhang Y."/>
            <person name="Yang J."/>
            <person name="Zhu Y."/>
            <person name="Jin Q."/>
        </authorList>
    </citation>
    <scope>NUCLEOTIDE SEQUENCE</scope>
    <source>
        <strain evidence="2">NMA510612</strain>
    </source>
</reference>
<dbReference type="Proteomes" id="UP000023582">
    <property type="component" value="Chromosome"/>
</dbReference>
<proteinExistence type="predicted"/>
<dbReference type="AlphaFoldDB" id="X5F7X1"/>
<dbReference type="KEGG" id="nmx:NMA510612_0941"/>
<reference evidence="1 2" key="1">
    <citation type="journal article" date="2014" name="Genome Announc.">
        <title>Complete Genome Sequence of Neisseria meningitidis Serogroup A Strain NMA510612, Isolated from a Patient with Bacterial Meningitis in China.</title>
        <authorList>
            <person name="Zhang Y."/>
            <person name="Yang J."/>
            <person name="Xu L."/>
            <person name="Zhu Y."/>
            <person name="Liu B."/>
            <person name="Shao Z."/>
            <person name="Zhang X."/>
            <person name="Jin Q."/>
        </authorList>
    </citation>
    <scope>NUCLEOTIDE SEQUENCE [LARGE SCALE GENOMIC DNA]</scope>
    <source>
        <strain evidence="2">NMA510612</strain>
    </source>
</reference>
<organism evidence="1 2">
    <name type="scientific">Neisseria meningitidis</name>
    <dbReference type="NCBI Taxonomy" id="487"/>
    <lineage>
        <taxon>Bacteria</taxon>
        <taxon>Pseudomonadati</taxon>
        <taxon>Pseudomonadota</taxon>
        <taxon>Betaproteobacteria</taxon>
        <taxon>Neisseriales</taxon>
        <taxon>Neisseriaceae</taxon>
        <taxon>Neisseria</taxon>
    </lineage>
</organism>
<evidence type="ECO:0000313" key="2">
    <source>
        <dbReference type="Proteomes" id="UP000023582"/>
    </source>
</evidence>
<evidence type="ECO:0000313" key="1">
    <source>
        <dbReference type="EMBL" id="AHW75243.1"/>
    </source>
</evidence>
<accession>X5F7X1</accession>
<gene>
    <name evidence="1" type="ORF">NMA510612_0941</name>
</gene>